<dbReference type="PANTHER" id="PTHR35007:SF1">
    <property type="entry name" value="PILUS ASSEMBLY PROTEIN"/>
    <property type="match status" value="1"/>
</dbReference>
<dbReference type="InterPro" id="IPR018076">
    <property type="entry name" value="T2SS_GspF_dom"/>
</dbReference>
<gene>
    <name evidence="8" type="ORF">ACFFN0_09070</name>
</gene>
<keyword evidence="9" id="KW-1185">Reference proteome</keyword>
<dbReference type="InterPro" id="IPR042094">
    <property type="entry name" value="T2SS_GspF_sf"/>
</dbReference>
<feature type="transmembrane region" description="Helical" evidence="6">
    <location>
        <begin position="283"/>
        <end position="303"/>
    </location>
</feature>
<feature type="transmembrane region" description="Helical" evidence="6">
    <location>
        <begin position="106"/>
        <end position="127"/>
    </location>
</feature>
<name>A0ABV5V3A8_9MICO</name>
<dbReference type="RefSeq" id="WP_141338275.1">
    <property type="nucleotide sequence ID" value="NZ_JBHMAX010000017.1"/>
</dbReference>
<keyword evidence="3 6" id="KW-0812">Transmembrane</keyword>
<feature type="transmembrane region" description="Helical" evidence="6">
    <location>
        <begin position="252"/>
        <end position="271"/>
    </location>
</feature>
<keyword evidence="2" id="KW-1003">Cell membrane</keyword>
<keyword evidence="5 6" id="KW-0472">Membrane</keyword>
<protein>
    <submittedName>
        <fullName evidence="8">Type II secretion system F family protein</fullName>
    </submittedName>
</protein>
<evidence type="ECO:0000256" key="4">
    <source>
        <dbReference type="ARBA" id="ARBA00022989"/>
    </source>
</evidence>
<evidence type="ECO:0000313" key="8">
    <source>
        <dbReference type="EMBL" id="MFB9732193.1"/>
    </source>
</evidence>
<evidence type="ECO:0000256" key="5">
    <source>
        <dbReference type="ARBA" id="ARBA00023136"/>
    </source>
</evidence>
<organism evidence="8 9">
    <name type="scientific">Ornithinimicrobium kibberense</name>
    <dbReference type="NCBI Taxonomy" id="282060"/>
    <lineage>
        <taxon>Bacteria</taxon>
        <taxon>Bacillati</taxon>
        <taxon>Actinomycetota</taxon>
        <taxon>Actinomycetes</taxon>
        <taxon>Micrococcales</taxon>
        <taxon>Ornithinimicrobiaceae</taxon>
        <taxon>Ornithinimicrobium</taxon>
    </lineage>
</organism>
<dbReference type="Proteomes" id="UP001589613">
    <property type="component" value="Unassembled WGS sequence"/>
</dbReference>
<dbReference type="EMBL" id="JBHMAX010000017">
    <property type="protein sequence ID" value="MFB9732193.1"/>
    <property type="molecule type" value="Genomic_DNA"/>
</dbReference>
<sequence>MIGQGIVWAAATLVALALLVATWLVTVPSRTVPVSRRRWQAVEGQHTGWGASVVDWVDQKVGRNSVVRRWAYALDRAGIRLPIAEFVVLVTVLGLITFAVGFVLSGLFLGILLSFLGFVGLIAVIAVRSERRKTAFASLLDDIVQHLATNLRAGHSTVQALETVGHEIEEPARSELLRAVKQVRIGQDLGIALTETSERMDSDDFRWVAQAITIHRQVGGNLGEVLDSVSNTIRERQQVRKRVKALSAEGRISAWVLLVLPIFVGLMSAMINRDYASLLWTRPLGIAMLVYGAISMVVGALWMRKVVTVEF</sequence>
<evidence type="ECO:0000256" key="1">
    <source>
        <dbReference type="ARBA" id="ARBA00004651"/>
    </source>
</evidence>
<dbReference type="Gene3D" id="1.20.81.30">
    <property type="entry name" value="Type II secretion system (T2SS), domain F"/>
    <property type="match status" value="1"/>
</dbReference>
<keyword evidence="4 6" id="KW-1133">Transmembrane helix</keyword>
<dbReference type="Pfam" id="PF00482">
    <property type="entry name" value="T2SSF"/>
    <property type="match status" value="1"/>
</dbReference>
<feature type="transmembrane region" description="Helical" evidence="6">
    <location>
        <begin position="78"/>
        <end position="100"/>
    </location>
</feature>
<dbReference type="PANTHER" id="PTHR35007">
    <property type="entry name" value="INTEGRAL MEMBRANE PROTEIN-RELATED"/>
    <property type="match status" value="1"/>
</dbReference>
<reference evidence="8 9" key="1">
    <citation type="submission" date="2024-09" db="EMBL/GenBank/DDBJ databases">
        <authorList>
            <person name="Sun Q."/>
            <person name="Mori K."/>
        </authorList>
    </citation>
    <scope>NUCLEOTIDE SEQUENCE [LARGE SCALE GENOMIC DNA]</scope>
    <source>
        <strain evidence="8 9">JCM 12763</strain>
    </source>
</reference>
<feature type="domain" description="Type II secretion system protein GspF" evidence="7">
    <location>
        <begin position="144"/>
        <end position="267"/>
    </location>
</feature>
<evidence type="ECO:0000256" key="6">
    <source>
        <dbReference type="SAM" id="Phobius"/>
    </source>
</evidence>
<evidence type="ECO:0000259" key="7">
    <source>
        <dbReference type="Pfam" id="PF00482"/>
    </source>
</evidence>
<evidence type="ECO:0000313" key="9">
    <source>
        <dbReference type="Proteomes" id="UP001589613"/>
    </source>
</evidence>
<feature type="transmembrane region" description="Helical" evidence="6">
    <location>
        <begin position="6"/>
        <end position="27"/>
    </location>
</feature>
<accession>A0ABV5V3A8</accession>
<comment type="subcellular location">
    <subcellularLocation>
        <location evidence="1">Cell membrane</location>
        <topology evidence="1">Multi-pass membrane protein</topology>
    </subcellularLocation>
</comment>
<evidence type="ECO:0000256" key="3">
    <source>
        <dbReference type="ARBA" id="ARBA00022692"/>
    </source>
</evidence>
<proteinExistence type="predicted"/>
<comment type="caution">
    <text evidence="8">The sequence shown here is derived from an EMBL/GenBank/DDBJ whole genome shotgun (WGS) entry which is preliminary data.</text>
</comment>
<evidence type="ECO:0000256" key="2">
    <source>
        <dbReference type="ARBA" id="ARBA00022475"/>
    </source>
</evidence>